<dbReference type="OrthoDB" id="1662361at2759"/>
<evidence type="ECO:0000313" key="7">
    <source>
        <dbReference type="Proteomes" id="UP000886595"/>
    </source>
</evidence>
<dbReference type="AlphaFoldDB" id="A0A8X7VNT0"/>
<keyword evidence="2 4" id="KW-0119">Carbohydrate metabolism</keyword>
<keyword evidence="4" id="KW-0378">Hydrolase</keyword>
<comment type="caution">
    <text evidence="6">The sequence shown here is derived from an EMBL/GenBank/DDBJ whole genome shotgun (WGS) entry which is preliminary data.</text>
</comment>
<dbReference type="SUPFAM" id="SSF51445">
    <property type="entry name" value="(Trans)glycosidases"/>
    <property type="match status" value="1"/>
</dbReference>
<name>A0A8X7VNT0_BRACI</name>
<dbReference type="PANTHER" id="PTHR31352">
    <property type="entry name" value="BETA-AMYLASE 1, CHLOROPLASTIC"/>
    <property type="match status" value="1"/>
</dbReference>
<dbReference type="InterPro" id="IPR001554">
    <property type="entry name" value="Glyco_hydro_14"/>
</dbReference>
<keyword evidence="7" id="KW-1185">Reference proteome</keyword>
<dbReference type="EC" id="3.2.1.2" evidence="4"/>
<dbReference type="GO" id="GO:0000272">
    <property type="term" value="P:polysaccharide catabolic process"/>
    <property type="evidence" value="ECO:0007669"/>
    <property type="project" value="UniProtKB-KW"/>
</dbReference>
<keyword evidence="4" id="KW-0326">Glycosidase</keyword>
<dbReference type="Gene3D" id="3.20.20.80">
    <property type="entry name" value="Glycosidases"/>
    <property type="match status" value="1"/>
</dbReference>
<protein>
    <recommendedName>
        <fullName evidence="4">Beta-amylase</fullName>
        <ecNumber evidence="4">3.2.1.2</ecNumber>
    </recommendedName>
</protein>
<feature type="region of interest" description="Disordered" evidence="5">
    <location>
        <begin position="13"/>
        <end position="37"/>
    </location>
</feature>
<dbReference type="PRINTS" id="PR00750">
    <property type="entry name" value="BETAAMYLASE"/>
</dbReference>
<dbReference type="Pfam" id="PF01373">
    <property type="entry name" value="Glyco_hydro_14"/>
    <property type="match status" value="2"/>
</dbReference>
<evidence type="ECO:0000256" key="4">
    <source>
        <dbReference type="RuleBase" id="RU000509"/>
    </source>
</evidence>
<organism evidence="6 7">
    <name type="scientific">Brassica carinata</name>
    <name type="common">Ethiopian mustard</name>
    <name type="synonym">Abyssinian cabbage</name>
    <dbReference type="NCBI Taxonomy" id="52824"/>
    <lineage>
        <taxon>Eukaryota</taxon>
        <taxon>Viridiplantae</taxon>
        <taxon>Streptophyta</taxon>
        <taxon>Embryophyta</taxon>
        <taxon>Tracheophyta</taxon>
        <taxon>Spermatophyta</taxon>
        <taxon>Magnoliopsida</taxon>
        <taxon>eudicotyledons</taxon>
        <taxon>Gunneridae</taxon>
        <taxon>Pentapetalae</taxon>
        <taxon>rosids</taxon>
        <taxon>malvids</taxon>
        <taxon>Brassicales</taxon>
        <taxon>Brassicaceae</taxon>
        <taxon>Brassiceae</taxon>
        <taxon>Brassica</taxon>
    </lineage>
</organism>
<evidence type="ECO:0000313" key="6">
    <source>
        <dbReference type="EMBL" id="KAG2315258.1"/>
    </source>
</evidence>
<evidence type="ECO:0000256" key="5">
    <source>
        <dbReference type="SAM" id="MobiDB-lite"/>
    </source>
</evidence>
<dbReference type="Proteomes" id="UP000886595">
    <property type="component" value="Unassembled WGS sequence"/>
</dbReference>
<dbReference type="InterPro" id="IPR017853">
    <property type="entry name" value="GH"/>
</dbReference>
<evidence type="ECO:0000256" key="3">
    <source>
        <dbReference type="ARBA" id="ARBA00023326"/>
    </source>
</evidence>
<gene>
    <name evidence="6" type="ORF">Bca52824_018380</name>
</gene>
<reference evidence="6 7" key="1">
    <citation type="submission" date="2020-02" db="EMBL/GenBank/DDBJ databases">
        <authorList>
            <person name="Ma Q."/>
            <person name="Huang Y."/>
            <person name="Song X."/>
            <person name="Pei D."/>
        </authorList>
    </citation>
    <scope>NUCLEOTIDE SEQUENCE [LARGE SCALE GENOMIC DNA]</scope>
    <source>
        <strain evidence="6">Sxm20200214</strain>
        <tissue evidence="6">Leaf</tissue>
    </source>
</reference>
<dbReference type="PANTHER" id="PTHR31352:SF1">
    <property type="entry name" value="BETA-AMYLASE 3, CHLOROPLASTIC"/>
    <property type="match status" value="1"/>
</dbReference>
<evidence type="ECO:0000256" key="2">
    <source>
        <dbReference type="ARBA" id="ARBA00023277"/>
    </source>
</evidence>
<proteinExistence type="inferred from homology"/>
<sequence length="166" mass="18260">MRWSLQAYAESVGKTNWGTSGPHDASEYKNRPEEAPSFSGETELALTTESSSWNAIGKSSWNTLAKMFNKHGVVSNFTCMEMKDGEQPEYANCSAEGLVKQVQSAARQAGTELAGENALESYDWSTFGQVVNRRRRLSEEDTRGSELYVGFVGGSIVEKVEETSLV</sequence>
<dbReference type="EMBL" id="JAAMPC010000004">
    <property type="protein sequence ID" value="KAG2315258.1"/>
    <property type="molecule type" value="Genomic_DNA"/>
</dbReference>
<comment type="similarity">
    <text evidence="1 4">Belongs to the glycosyl hydrolase 14 family.</text>
</comment>
<dbReference type="GO" id="GO:0016161">
    <property type="term" value="F:beta-amylase activity"/>
    <property type="evidence" value="ECO:0007669"/>
    <property type="project" value="UniProtKB-EC"/>
</dbReference>
<comment type="catalytic activity">
    <reaction evidence="4">
        <text>Hydrolysis of (1-&gt;4)-alpha-D-glucosidic linkages in polysaccharides so as to remove successive maltose units from the non-reducing ends of the chains.</text>
        <dbReference type="EC" id="3.2.1.2"/>
    </reaction>
</comment>
<accession>A0A8X7VNT0</accession>
<evidence type="ECO:0000256" key="1">
    <source>
        <dbReference type="ARBA" id="ARBA00005652"/>
    </source>
</evidence>
<feature type="compositionally biased region" description="Basic and acidic residues" evidence="5">
    <location>
        <begin position="24"/>
        <end position="34"/>
    </location>
</feature>
<keyword evidence="3 4" id="KW-0624">Polysaccharide degradation</keyword>